<gene>
    <name evidence="1" type="ORF">PHLCEN_2v2388</name>
</gene>
<evidence type="ECO:0000313" key="2">
    <source>
        <dbReference type="Proteomes" id="UP000186601"/>
    </source>
</evidence>
<reference evidence="1 2" key="1">
    <citation type="submission" date="2018-02" db="EMBL/GenBank/DDBJ databases">
        <title>Genome sequence of the basidiomycete white-rot fungus Phlebia centrifuga.</title>
        <authorList>
            <person name="Granchi Z."/>
            <person name="Peng M."/>
            <person name="de Vries R.P."/>
            <person name="Hilden K."/>
            <person name="Makela M.R."/>
            <person name="Grigoriev I."/>
            <person name="Riley R."/>
        </authorList>
    </citation>
    <scope>NUCLEOTIDE SEQUENCE [LARGE SCALE GENOMIC DNA]</scope>
    <source>
        <strain evidence="1 2">FBCC195</strain>
    </source>
</reference>
<organism evidence="1 2">
    <name type="scientific">Hermanssonia centrifuga</name>
    <dbReference type="NCBI Taxonomy" id="98765"/>
    <lineage>
        <taxon>Eukaryota</taxon>
        <taxon>Fungi</taxon>
        <taxon>Dikarya</taxon>
        <taxon>Basidiomycota</taxon>
        <taxon>Agaricomycotina</taxon>
        <taxon>Agaricomycetes</taxon>
        <taxon>Polyporales</taxon>
        <taxon>Meruliaceae</taxon>
        <taxon>Hermanssonia</taxon>
    </lineage>
</organism>
<protein>
    <submittedName>
        <fullName evidence="1">Uncharacterized protein</fullName>
    </submittedName>
</protein>
<accession>A0A2R6RM06</accession>
<comment type="caution">
    <text evidence="1">The sequence shown here is derived from an EMBL/GenBank/DDBJ whole genome shotgun (WGS) entry which is preliminary data.</text>
</comment>
<evidence type="ECO:0000313" key="1">
    <source>
        <dbReference type="EMBL" id="PSS31056.1"/>
    </source>
</evidence>
<dbReference type="Proteomes" id="UP000186601">
    <property type="component" value="Unassembled WGS sequence"/>
</dbReference>
<proteinExistence type="predicted"/>
<dbReference type="EMBL" id="MLYV02000221">
    <property type="protein sequence ID" value="PSS31056.1"/>
    <property type="molecule type" value="Genomic_DNA"/>
</dbReference>
<dbReference type="AlphaFoldDB" id="A0A2R6RM06"/>
<keyword evidence="2" id="KW-1185">Reference proteome</keyword>
<name>A0A2R6RM06_9APHY</name>
<sequence length="61" mass="7045">MVKKSAKIAPNKSTYLPGIFRTRTRANERTNNPKPTKQEWEKMEVVKRFKLSGAAFYVGDE</sequence>